<evidence type="ECO:0000313" key="3">
    <source>
        <dbReference type="Proteomes" id="UP000001409"/>
    </source>
</evidence>
<dbReference type="PANTHER" id="PTHR30015">
    <property type="entry name" value="MRR RESTRICTION SYSTEM PROTEIN"/>
    <property type="match status" value="1"/>
</dbReference>
<dbReference type="eggNOG" id="COG4127">
    <property type="taxonomic scope" value="Bacteria"/>
</dbReference>
<dbReference type="SUPFAM" id="SSF52980">
    <property type="entry name" value="Restriction endonuclease-like"/>
    <property type="match status" value="1"/>
</dbReference>
<organism evidence="2 3">
    <name type="scientific">Corynebacterium efficiens (strain DSM 44549 / YS-314 / AJ 12310 / JCM 11189 / NBRC 100395)</name>
    <dbReference type="NCBI Taxonomy" id="196164"/>
    <lineage>
        <taxon>Bacteria</taxon>
        <taxon>Bacillati</taxon>
        <taxon>Actinomycetota</taxon>
        <taxon>Actinomycetes</taxon>
        <taxon>Mycobacteriales</taxon>
        <taxon>Corynebacteriaceae</taxon>
        <taxon>Corynebacterium</taxon>
    </lineage>
</organism>
<dbReference type="REBASE" id="17341">
    <property type="entry name" value="CefMrrP"/>
</dbReference>
<proteinExistence type="predicted"/>
<accession>C8NRJ2</accession>
<name>Q8FUA7_COREF</name>
<evidence type="ECO:0000313" key="2">
    <source>
        <dbReference type="EMBL" id="BAC16924.1"/>
    </source>
</evidence>
<dbReference type="HOGENOM" id="CLU_047680_0_0_11"/>
<dbReference type="InterPro" id="IPR007560">
    <property type="entry name" value="Restrct_endonuc_IV_Mrr"/>
</dbReference>
<dbReference type="Pfam" id="PF04471">
    <property type="entry name" value="Mrr_cat"/>
    <property type="match status" value="1"/>
</dbReference>
<dbReference type="OrthoDB" id="3786994at2"/>
<dbReference type="PANTHER" id="PTHR30015:SF7">
    <property type="entry name" value="TYPE IV METHYL-DIRECTED RESTRICTION ENZYME ECOKMRR"/>
    <property type="match status" value="1"/>
</dbReference>
<dbReference type="RefSeq" id="WP_006768579.1">
    <property type="nucleotide sequence ID" value="NC_004369.1"/>
</dbReference>
<feature type="domain" description="Restriction endonuclease type IV Mrr" evidence="1">
    <location>
        <begin position="209"/>
        <end position="320"/>
    </location>
</feature>
<dbReference type="GO" id="GO:0015666">
    <property type="term" value="F:restriction endodeoxyribonuclease activity"/>
    <property type="evidence" value="ECO:0007669"/>
    <property type="project" value="TreeGrafter"/>
</dbReference>
<protein>
    <recommendedName>
        <fullName evidence="1">Restriction endonuclease type IV Mrr domain-containing protein</fullName>
    </recommendedName>
</protein>
<dbReference type="InterPro" id="IPR052906">
    <property type="entry name" value="Type_IV_Methyl-Rstrct_Enzyme"/>
</dbReference>
<keyword evidence="3" id="KW-1185">Reference proteome</keyword>
<dbReference type="AlphaFoldDB" id="Q8FUA7"/>
<dbReference type="Gene3D" id="3.40.1350.10">
    <property type="match status" value="1"/>
</dbReference>
<reference evidence="2 3" key="1">
    <citation type="journal article" date="2003" name="Genome Res.">
        <title>Comparative complete genome sequence analysis of the amino acid replacements responsible for the thermostability of Corynebacterium efficiens.</title>
        <authorList>
            <person name="Nishio Y."/>
            <person name="Nakamura Y."/>
            <person name="Kawarabayasi Y."/>
            <person name="Usuda Y."/>
            <person name="Kimura E."/>
            <person name="Sugimoto S."/>
            <person name="Matsui K."/>
            <person name="Yamagishi A."/>
            <person name="Kikuchi H."/>
            <person name="Ikeo K."/>
            <person name="Gojobori T."/>
        </authorList>
    </citation>
    <scope>NUCLEOTIDE SEQUENCE [LARGE SCALE GENOMIC DNA]</scope>
    <source>
        <strain evidence="3">DSM 44549 / YS-314 / AJ 12310 / JCM 11189 / NBRC 100395</strain>
    </source>
</reference>
<dbReference type="GO" id="GO:0009307">
    <property type="term" value="P:DNA restriction-modification system"/>
    <property type="evidence" value="ECO:0007669"/>
    <property type="project" value="InterPro"/>
</dbReference>
<evidence type="ECO:0000259" key="1">
    <source>
        <dbReference type="Pfam" id="PF04471"/>
    </source>
</evidence>
<dbReference type="Proteomes" id="UP000001409">
    <property type="component" value="Chromosome"/>
</dbReference>
<sequence length="351" mass="38663">MVAWVIRAGKHGERAEWAWSKGFSGGGWYEAGPELLSCTTREEVQAHVERAYAHESTAIPNIIAQLWMLVGRIKVGDLIAMPIKQTREIALGWITTPLQYLDDQEDPEKRLVFGINWINRVPRTAVKQDLLYSLGATLTVFSPSRNQAEYRLKTLLETGTDPGIQQESLGKAAMAATVATAENEDPNVPTVQQDIEEMALDQISELISQEFTGHGLTRLISDILRAEGFHVEESPEGPDGGIDIIAGRGLLGLESPKILVQVKTPKVDRPVVQQLTGLVSSHEADYGLIVAWGGLTSAARQEVMGKRFRLKVWDAQDIIQAVLNNYDKLSSTTVQALPLKQIWVPVDTALP</sequence>
<dbReference type="GO" id="GO:0003677">
    <property type="term" value="F:DNA binding"/>
    <property type="evidence" value="ECO:0007669"/>
    <property type="project" value="InterPro"/>
</dbReference>
<accession>Q8FUA7</accession>
<dbReference type="InterPro" id="IPR011335">
    <property type="entry name" value="Restrct_endonuc-II-like"/>
</dbReference>
<dbReference type="InterPro" id="IPR011856">
    <property type="entry name" value="tRNA_endonuc-like_dom_sf"/>
</dbReference>
<dbReference type="InterPro" id="IPR016984">
    <property type="entry name" value="UCP031853"/>
</dbReference>
<dbReference type="PIRSF" id="PIRSF031853">
    <property type="entry name" value="UPC031853"/>
    <property type="match status" value="1"/>
</dbReference>
<dbReference type="STRING" id="196164.gene:10740504"/>
<dbReference type="EMBL" id="BA000035">
    <property type="protein sequence ID" value="BAC16924.1"/>
    <property type="molecule type" value="Genomic_DNA"/>
</dbReference>
<dbReference type="KEGG" id="cef:CE0114"/>